<organism evidence="1 2">
    <name type="scientific">Kingdonia uniflora</name>
    <dbReference type="NCBI Taxonomy" id="39325"/>
    <lineage>
        <taxon>Eukaryota</taxon>
        <taxon>Viridiplantae</taxon>
        <taxon>Streptophyta</taxon>
        <taxon>Embryophyta</taxon>
        <taxon>Tracheophyta</taxon>
        <taxon>Spermatophyta</taxon>
        <taxon>Magnoliopsida</taxon>
        <taxon>Ranunculales</taxon>
        <taxon>Circaeasteraceae</taxon>
        <taxon>Kingdonia</taxon>
    </lineage>
</organism>
<proteinExistence type="predicted"/>
<dbReference type="AlphaFoldDB" id="A0A7J7LI11"/>
<comment type="caution">
    <text evidence="1">The sequence shown here is derived from an EMBL/GenBank/DDBJ whole genome shotgun (WGS) entry which is preliminary data.</text>
</comment>
<evidence type="ECO:0000313" key="2">
    <source>
        <dbReference type="Proteomes" id="UP000541444"/>
    </source>
</evidence>
<sequence>MVTLGNPNCIEMFEQRASSGDQVGSFELFSSVGFCLEMSVGFPSIYINTHFIFKRISLTKPTLTLFSLTTDSFSLKTDSKTFSSLAHLGSL</sequence>
<protein>
    <submittedName>
        <fullName evidence="1">Uncharacterized protein</fullName>
    </submittedName>
</protein>
<name>A0A7J7LI11_9MAGN</name>
<dbReference type="EMBL" id="JACGCM010002279">
    <property type="protein sequence ID" value="KAF6142170.1"/>
    <property type="molecule type" value="Genomic_DNA"/>
</dbReference>
<reference evidence="1 2" key="1">
    <citation type="journal article" date="2020" name="IScience">
        <title>Genome Sequencing of the Endangered Kingdonia uniflora (Circaeasteraceae, Ranunculales) Reveals Potential Mechanisms of Evolutionary Specialization.</title>
        <authorList>
            <person name="Sun Y."/>
            <person name="Deng T."/>
            <person name="Zhang A."/>
            <person name="Moore M.J."/>
            <person name="Landis J.B."/>
            <person name="Lin N."/>
            <person name="Zhang H."/>
            <person name="Zhang X."/>
            <person name="Huang J."/>
            <person name="Zhang X."/>
            <person name="Sun H."/>
            <person name="Wang H."/>
        </authorList>
    </citation>
    <scope>NUCLEOTIDE SEQUENCE [LARGE SCALE GENOMIC DNA]</scope>
    <source>
        <strain evidence="1">TB1705</strain>
        <tissue evidence="1">Leaf</tissue>
    </source>
</reference>
<dbReference type="Proteomes" id="UP000541444">
    <property type="component" value="Unassembled WGS sequence"/>
</dbReference>
<keyword evidence="2" id="KW-1185">Reference proteome</keyword>
<gene>
    <name evidence="1" type="ORF">GIB67_037088</name>
</gene>
<accession>A0A7J7LI11</accession>
<evidence type="ECO:0000313" key="1">
    <source>
        <dbReference type="EMBL" id="KAF6142170.1"/>
    </source>
</evidence>